<feature type="transmembrane region" description="Helical" evidence="1">
    <location>
        <begin position="6"/>
        <end position="24"/>
    </location>
</feature>
<keyword evidence="1" id="KW-1133">Transmembrane helix</keyword>
<reference evidence="2 3" key="1">
    <citation type="submission" date="2020-03" db="EMBL/GenBank/DDBJ databases">
        <title>Spirochaetal bacteria isolated from arthropods constitute a novel genus Entomospira genus novum within the order Spirochaetales.</title>
        <authorList>
            <person name="Grana-Miraglia L."/>
            <person name="Sikutova S."/>
            <person name="Fingerle V."/>
            <person name="Sing A."/>
            <person name="Castillo-Ramirez S."/>
            <person name="Margos G."/>
            <person name="Rudolf I."/>
        </authorList>
    </citation>
    <scope>NUCLEOTIDE SEQUENCE [LARGE SCALE GENOMIC DNA]</scope>
    <source>
        <strain evidence="2 3">BR193</strain>
    </source>
</reference>
<evidence type="ECO:0000313" key="3">
    <source>
        <dbReference type="Proteomes" id="UP000711995"/>
    </source>
</evidence>
<dbReference type="PANTHER" id="PTHR31446:SF29">
    <property type="entry name" value="ACID PHOSPHATASE_VANADIUM-DEPENDENT HALOPEROXIDASE-RELATED PROTEIN"/>
    <property type="match status" value="1"/>
</dbReference>
<accession>A0A968G9V4</accession>
<dbReference type="InterPro" id="IPR003832">
    <property type="entry name" value="DUF212"/>
</dbReference>
<dbReference type="SUPFAM" id="SSF48317">
    <property type="entry name" value="Acid phosphatase/Vanadium-dependent haloperoxidase"/>
    <property type="match status" value="1"/>
</dbReference>
<evidence type="ECO:0000313" key="2">
    <source>
        <dbReference type="EMBL" id="NIZ40686.1"/>
    </source>
</evidence>
<evidence type="ECO:0000256" key="1">
    <source>
        <dbReference type="SAM" id="Phobius"/>
    </source>
</evidence>
<dbReference type="Pfam" id="PF02681">
    <property type="entry name" value="DUF212"/>
    <property type="match status" value="1"/>
</dbReference>
<dbReference type="EMBL" id="JAATLJ010000001">
    <property type="protein sequence ID" value="NIZ40686.1"/>
    <property type="molecule type" value="Genomic_DNA"/>
</dbReference>
<keyword evidence="1" id="KW-0472">Membrane</keyword>
<feature type="transmembrane region" description="Helical" evidence="1">
    <location>
        <begin position="129"/>
        <end position="149"/>
    </location>
</feature>
<sequence length="151" mass="16531">MIGFLYKYIFIITPFTAWLIAQWLKPVFEYWRTGSWNITSAKGSGGMPSSHSSTMISLTTILGFARGVHSELFALALVTSLIVMYDARGVRQAAGSHAAYLNFIKDELNELFGHGLTVKGFKTNLGHTSLQVAAGALLGLIIGCIYGFIFF</sequence>
<proteinExistence type="predicted"/>
<organism evidence="2 3">
    <name type="scientific">Entomospira entomophila</name>
    <dbReference type="NCBI Taxonomy" id="2719988"/>
    <lineage>
        <taxon>Bacteria</taxon>
        <taxon>Pseudomonadati</taxon>
        <taxon>Spirochaetota</taxon>
        <taxon>Spirochaetia</taxon>
        <taxon>Spirochaetales</taxon>
        <taxon>Spirochaetaceae</taxon>
        <taxon>Entomospira</taxon>
    </lineage>
</organism>
<comment type="caution">
    <text evidence="2">The sequence shown here is derived from an EMBL/GenBank/DDBJ whole genome shotgun (WGS) entry which is preliminary data.</text>
</comment>
<keyword evidence="3" id="KW-1185">Reference proteome</keyword>
<protein>
    <submittedName>
        <fullName evidence="2">Divergent PAP2 family protein</fullName>
    </submittedName>
</protein>
<name>A0A968G9V4_9SPIO</name>
<keyword evidence="1" id="KW-0812">Transmembrane</keyword>
<dbReference type="RefSeq" id="WP_167700270.1">
    <property type="nucleotide sequence ID" value="NZ_CP118174.1"/>
</dbReference>
<dbReference type="AlphaFoldDB" id="A0A968G9V4"/>
<dbReference type="InterPro" id="IPR036938">
    <property type="entry name" value="PAP2/HPO_sf"/>
</dbReference>
<dbReference type="PANTHER" id="PTHR31446">
    <property type="entry name" value="ACID PHOSPHATASE/VANADIUM-DEPENDENT HALOPEROXIDASE-RELATED PROTEIN"/>
    <property type="match status" value="1"/>
</dbReference>
<dbReference type="Proteomes" id="UP000711995">
    <property type="component" value="Unassembled WGS sequence"/>
</dbReference>
<gene>
    <name evidence="2" type="ORF">HCT14_04065</name>
</gene>